<sequence length="54" mass="6766">MGFWLFWHELAVFSDDFIRFYCKLTPEHFFSVRHFDSRRQMLLFLQRPDSTFLC</sequence>
<name>A0A7Z0VKZ1_9GAMM</name>
<gene>
    <name evidence="1" type="ORF">CODIS_22540</name>
</gene>
<reference evidence="1 2" key="1">
    <citation type="submission" date="2016-06" db="EMBL/GenBank/DDBJ databases">
        <title>Genome sequence of endosymbiont of Candidatus Endolucinida thiodiazotropha.</title>
        <authorList>
            <person name="Poehlein A."/>
            <person name="Koenig S."/>
            <person name="Heiden S.E."/>
            <person name="Thuermer A."/>
            <person name="Voget S."/>
            <person name="Daniel R."/>
            <person name="Markert S."/>
            <person name="Gros O."/>
            <person name="Schweder T."/>
        </authorList>
    </citation>
    <scope>NUCLEOTIDE SEQUENCE [LARGE SCALE GENOMIC DNA]</scope>
    <source>
        <strain evidence="1 2">COS</strain>
    </source>
</reference>
<accession>A0A7Z0VKZ1</accession>
<organism evidence="1 2">
    <name type="scientific">Candidatus Thiodiazotropha endolucinida</name>
    <dbReference type="NCBI Taxonomy" id="1655433"/>
    <lineage>
        <taxon>Bacteria</taxon>
        <taxon>Pseudomonadati</taxon>
        <taxon>Pseudomonadota</taxon>
        <taxon>Gammaproteobacteria</taxon>
        <taxon>Chromatiales</taxon>
        <taxon>Sedimenticolaceae</taxon>
        <taxon>Candidatus Thiodiazotropha</taxon>
    </lineage>
</organism>
<dbReference type="Proteomes" id="UP000094769">
    <property type="component" value="Unassembled WGS sequence"/>
</dbReference>
<comment type="caution">
    <text evidence="1">The sequence shown here is derived from an EMBL/GenBank/DDBJ whole genome shotgun (WGS) entry which is preliminary data.</text>
</comment>
<dbReference type="EMBL" id="MARB01000011">
    <property type="protein sequence ID" value="ODJ87543.1"/>
    <property type="molecule type" value="Genomic_DNA"/>
</dbReference>
<keyword evidence="2" id="KW-1185">Reference proteome</keyword>
<evidence type="ECO:0000313" key="2">
    <source>
        <dbReference type="Proteomes" id="UP000094769"/>
    </source>
</evidence>
<dbReference type="AlphaFoldDB" id="A0A7Z0VKZ1"/>
<proteinExistence type="predicted"/>
<evidence type="ECO:0000313" key="1">
    <source>
        <dbReference type="EMBL" id="ODJ87543.1"/>
    </source>
</evidence>
<protein>
    <submittedName>
        <fullName evidence="1">Uncharacterized protein</fullName>
    </submittedName>
</protein>